<sequence length="122" mass="12536">MKLVAVLALAGGALAAPLVTASPAGATPCNSADCVPYVDRNINPSESCVPGGSRYLFGLDASGNNYLCNVQGEWVAQPALVGVRTNGLPCHDSTGVAQTPDGLVLTCKAGAWKPDFTTFYYS</sequence>
<dbReference type="AlphaFoldDB" id="A0AAD1IPD8"/>
<feature type="signal peptide" evidence="1">
    <location>
        <begin position="1"/>
        <end position="15"/>
    </location>
</feature>
<name>A0AAD1IPD8_9MYCO</name>
<feature type="chain" id="PRO_5042107460" description="Secreted protein" evidence="1">
    <location>
        <begin position="16"/>
        <end position="122"/>
    </location>
</feature>
<reference evidence="2 3" key="1">
    <citation type="journal article" date="2019" name="Emerg. Microbes Infect.">
        <title>Comprehensive subspecies identification of 175 nontuberculous mycobacteria species based on 7547 genomic profiles.</title>
        <authorList>
            <person name="Matsumoto Y."/>
            <person name="Kinjo T."/>
            <person name="Motooka D."/>
            <person name="Nabeya D."/>
            <person name="Jung N."/>
            <person name="Uechi K."/>
            <person name="Horii T."/>
            <person name="Iida T."/>
            <person name="Fujita J."/>
            <person name="Nakamura S."/>
        </authorList>
    </citation>
    <scope>NUCLEOTIDE SEQUENCE [LARGE SCALE GENOMIC DNA]</scope>
    <source>
        <strain evidence="2 3">JCM 17423</strain>
    </source>
</reference>
<keyword evidence="1" id="KW-0732">Signal</keyword>
<organism evidence="2 3">
    <name type="scientific">Mycolicibacterium litorale</name>
    <dbReference type="NCBI Taxonomy" id="758802"/>
    <lineage>
        <taxon>Bacteria</taxon>
        <taxon>Bacillati</taxon>
        <taxon>Actinomycetota</taxon>
        <taxon>Actinomycetes</taxon>
        <taxon>Mycobacteriales</taxon>
        <taxon>Mycobacteriaceae</taxon>
        <taxon>Mycolicibacterium</taxon>
    </lineage>
</organism>
<dbReference type="EMBL" id="AP022586">
    <property type="protein sequence ID" value="BBY19055.1"/>
    <property type="molecule type" value="Genomic_DNA"/>
</dbReference>
<evidence type="ECO:0008006" key="4">
    <source>
        <dbReference type="Google" id="ProtNLM"/>
    </source>
</evidence>
<evidence type="ECO:0000256" key="1">
    <source>
        <dbReference type="SAM" id="SignalP"/>
    </source>
</evidence>
<dbReference type="RefSeq" id="WP_134057089.1">
    <property type="nucleotide sequence ID" value="NZ_AP022586.1"/>
</dbReference>
<evidence type="ECO:0000313" key="3">
    <source>
        <dbReference type="Proteomes" id="UP000466607"/>
    </source>
</evidence>
<keyword evidence="3" id="KW-1185">Reference proteome</keyword>
<gene>
    <name evidence="2" type="ORF">MLIT_46470</name>
</gene>
<proteinExistence type="predicted"/>
<evidence type="ECO:0000313" key="2">
    <source>
        <dbReference type="EMBL" id="BBY19055.1"/>
    </source>
</evidence>
<dbReference type="Proteomes" id="UP000466607">
    <property type="component" value="Chromosome"/>
</dbReference>
<accession>A0AAD1IPD8</accession>
<protein>
    <recommendedName>
        <fullName evidence="4">Secreted protein</fullName>
    </recommendedName>
</protein>